<proteinExistence type="predicted"/>
<feature type="domain" description="Zn(2)-C6 fungal-type" evidence="5">
    <location>
        <begin position="39"/>
        <end position="69"/>
    </location>
</feature>
<dbReference type="GO" id="GO:0006351">
    <property type="term" value="P:DNA-templated transcription"/>
    <property type="evidence" value="ECO:0007669"/>
    <property type="project" value="InterPro"/>
</dbReference>
<organism evidence="6 7">
    <name type="scientific">Ampelomyces quisqualis</name>
    <name type="common">Powdery mildew agent</name>
    <dbReference type="NCBI Taxonomy" id="50730"/>
    <lineage>
        <taxon>Eukaryota</taxon>
        <taxon>Fungi</taxon>
        <taxon>Dikarya</taxon>
        <taxon>Ascomycota</taxon>
        <taxon>Pezizomycotina</taxon>
        <taxon>Dothideomycetes</taxon>
        <taxon>Pleosporomycetidae</taxon>
        <taxon>Pleosporales</taxon>
        <taxon>Pleosporineae</taxon>
        <taxon>Phaeosphaeriaceae</taxon>
        <taxon>Ampelomyces</taxon>
    </lineage>
</organism>
<dbReference type="PANTHER" id="PTHR47256">
    <property type="entry name" value="ZN(II)2CYS6 TRANSCRIPTION FACTOR (EUROFUNG)-RELATED"/>
    <property type="match status" value="1"/>
</dbReference>
<dbReference type="SMART" id="SM00066">
    <property type="entry name" value="GAL4"/>
    <property type="match status" value="1"/>
</dbReference>
<dbReference type="Proteomes" id="UP000800096">
    <property type="component" value="Unassembled WGS sequence"/>
</dbReference>
<dbReference type="InterPro" id="IPR036864">
    <property type="entry name" value="Zn2-C6_fun-type_DNA-bd_sf"/>
</dbReference>
<protein>
    <recommendedName>
        <fullName evidence="5">Zn(2)-C6 fungal-type domain-containing protein</fullName>
    </recommendedName>
</protein>
<feature type="region of interest" description="Disordered" evidence="4">
    <location>
        <begin position="1"/>
        <end position="27"/>
    </location>
</feature>
<name>A0A6A5QW84_AMPQU</name>
<dbReference type="SUPFAM" id="SSF57701">
    <property type="entry name" value="Zn2/Cys6 DNA-binding domain"/>
    <property type="match status" value="1"/>
</dbReference>
<evidence type="ECO:0000313" key="6">
    <source>
        <dbReference type="EMBL" id="KAF1918854.1"/>
    </source>
</evidence>
<evidence type="ECO:0000256" key="4">
    <source>
        <dbReference type="SAM" id="MobiDB-lite"/>
    </source>
</evidence>
<evidence type="ECO:0000256" key="1">
    <source>
        <dbReference type="ARBA" id="ARBA00022723"/>
    </source>
</evidence>
<evidence type="ECO:0000259" key="5">
    <source>
        <dbReference type="PROSITE" id="PS50048"/>
    </source>
</evidence>
<dbReference type="CDD" id="cd00067">
    <property type="entry name" value="GAL4"/>
    <property type="match status" value="1"/>
</dbReference>
<dbReference type="GO" id="GO:0008270">
    <property type="term" value="F:zinc ion binding"/>
    <property type="evidence" value="ECO:0007669"/>
    <property type="project" value="InterPro"/>
</dbReference>
<dbReference type="InterPro" id="IPR001138">
    <property type="entry name" value="Zn2Cys6_DnaBD"/>
</dbReference>
<dbReference type="EMBL" id="ML979133">
    <property type="protein sequence ID" value="KAF1918854.1"/>
    <property type="molecule type" value="Genomic_DNA"/>
</dbReference>
<dbReference type="InterPro" id="IPR007219">
    <property type="entry name" value="XnlR_reg_dom"/>
</dbReference>
<dbReference type="GO" id="GO:0003677">
    <property type="term" value="F:DNA binding"/>
    <property type="evidence" value="ECO:0007669"/>
    <property type="project" value="InterPro"/>
</dbReference>
<evidence type="ECO:0000256" key="2">
    <source>
        <dbReference type="ARBA" id="ARBA00023242"/>
    </source>
</evidence>
<keyword evidence="1" id="KW-0479">Metal-binding</keyword>
<dbReference type="PANTHER" id="PTHR47256:SF1">
    <property type="entry name" value="ZN(II)2CYS6 TRANSCRIPTION FACTOR (EUROFUNG)"/>
    <property type="match status" value="1"/>
</dbReference>
<dbReference type="CDD" id="cd12148">
    <property type="entry name" value="fungal_TF_MHR"/>
    <property type="match status" value="1"/>
</dbReference>
<sequence>MANFRALQPAPLDEEAPPLQPHTRPLLAQKPKRTVTLGACVACRKRKSKCDGNRPICTCCSQKDTPCVYELGPNEKPSQAMKRKNEEMQGELSNLRQLYDFLRQCPEQEALAVLHRIRENPIDTSPSQRIQDLADLVQHGGPLDRQSLYPPPSPSRHDIAQSLTLPPIRLALDSSSTLDMHNLPFLGRITTSMEGPASQRRRYAPDIDVSARSDSQGTLLRPTSIEALLHPASQVDMDNVPVDPRLRTASNWTSVTNDADLLVSILTAWTSREHSYYHYLDRDAFLEDMANGREDFCSELLVNALLATASSTSSSVKDRSIPFSEYSIMTAFYKEATRLWDLEAGISSLTRLQAGLCLYLFLGKLGRDKAGHTFLVEACRISQVLGLFDTEPSYTSQAPRFIPQDKWDTVRAVTAWSLFNFQLNMSSTYSFPTIIQRPPRVAIPYQHNPDVEALFRSECAKHVIILDCGNAIQNYKNSSDQASCTEQIEACYSRLMSWWHTRPASLNPERVSSKENILCAMIYHVNIINLFHPIIDLGVFDRHDHPYVNRARSLTSNSLMELRRLLALHEFHYSWGTAIGLVLHPITVASVGSLDEISQSYHNPRDAERSEPYLGLLVCLRALTALASCSFYAQPLFRLLTQKCQAMELQLPDDLQNALDQYTSEEWTRNAANLVSSQYIADTRKTTTDSESARMDSVISSWEGLNLDDSTTRLN</sequence>
<accession>A0A6A5QW84</accession>
<feature type="coiled-coil region" evidence="3">
    <location>
        <begin position="78"/>
        <end position="105"/>
    </location>
</feature>
<dbReference type="AlphaFoldDB" id="A0A6A5QW84"/>
<dbReference type="GO" id="GO:0000981">
    <property type="term" value="F:DNA-binding transcription factor activity, RNA polymerase II-specific"/>
    <property type="evidence" value="ECO:0007669"/>
    <property type="project" value="InterPro"/>
</dbReference>
<dbReference type="PROSITE" id="PS00463">
    <property type="entry name" value="ZN2_CY6_FUNGAL_1"/>
    <property type="match status" value="1"/>
</dbReference>
<keyword evidence="7" id="KW-1185">Reference proteome</keyword>
<dbReference type="InterPro" id="IPR053187">
    <property type="entry name" value="Notoamide_regulator"/>
</dbReference>
<dbReference type="PROSITE" id="PS50048">
    <property type="entry name" value="ZN2_CY6_FUNGAL_2"/>
    <property type="match status" value="1"/>
</dbReference>
<dbReference type="Pfam" id="PF00172">
    <property type="entry name" value="Zn_clus"/>
    <property type="match status" value="1"/>
</dbReference>
<evidence type="ECO:0000313" key="7">
    <source>
        <dbReference type="Proteomes" id="UP000800096"/>
    </source>
</evidence>
<gene>
    <name evidence="6" type="ORF">BDU57DRAFT_535903</name>
</gene>
<reference evidence="6" key="1">
    <citation type="journal article" date="2020" name="Stud. Mycol.">
        <title>101 Dothideomycetes genomes: a test case for predicting lifestyles and emergence of pathogens.</title>
        <authorList>
            <person name="Haridas S."/>
            <person name="Albert R."/>
            <person name="Binder M."/>
            <person name="Bloem J."/>
            <person name="Labutti K."/>
            <person name="Salamov A."/>
            <person name="Andreopoulos B."/>
            <person name="Baker S."/>
            <person name="Barry K."/>
            <person name="Bills G."/>
            <person name="Bluhm B."/>
            <person name="Cannon C."/>
            <person name="Castanera R."/>
            <person name="Culley D."/>
            <person name="Daum C."/>
            <person name="Ezra D."/>
            <person name="Gonzalez J."/>
            <person name="Henrissat B."/>
            <person name="Kuo A."/>
            <person name="Liang C."/>
            <person name="Lipzen A."/>
            <person name="Lutzoni F."/>
            <person name="Magnuson J."/>
            <person name="Mondo S."/>
            <person name="Nolan M."/>
            <person name="Ohm R."/>
            <person name="Pangilinan J."/>
            <person name="Park H.-J."/>
            <person name="Ramirez L."/>
            <person name="Alfaro M."/>
            <person name="Sun H."/>
            <person name="Tritt A."/>
            <person name="Yoshinaga Y."/>
            <person name="Zwiers L.-H."/>
            <person name="Turgeon B."/>
            <person name="Goodwin S."/>
            <person name="Spatafora J."/>
            <person name="Crous P."/>
            <person name="Grigoriev I."/>
        </authorList>
    </citation>
    <scope>NUCLEOTIDE SEQUENCE</scope>
    <source>
        <strain evidence="6">HMLAC05119</strain>
    </source>
</reference>
<evidence type="ECO:0000256" key="3">
    <source>
        <dbReference type="SAM" id="Coils"/>
    </source>
</evidence>
<keyword evidence="2" id="KW-0539">Nucleus</keyword>
<dbReference type="Gene3D" id="4.10.240.10">
    <property type="entry name" value="Zn(2)-C6 fungal-type DNA-binding domain"/>
    <property type="match status" value="1"/>
</dbReference>
<keyword evidence="3" id="KW-0175">Coiled coil</keyword>
<dbReference type="OrthoDB" id="426882at2759"/>
<dbReference type="Pfam" id="PF04082">
    <property type="entry name" value="Fungal_trans"/>
    <property type="match status" value="1"/>
</dbReference>